<reference evidence="2" key="2">
    <citation type="submission" date="2018-04" db="EMBL/GenBank/DDBJ databases">
        <title>OnivRS2 (Oryza nivara Reference Sequence Version 2).</title>
        <authorList>
            <person name="Zhang J."/>
            <person name="Kudrna D."/>
            <person name="Lee S."/>
            <person name="Talag J."/>
            <person name="Rajasekar S."/>
            <person name="Welchert J."/>
            <person name="Hsing Y.-I."/>
            <person name="Wing R.A."/>
        </authorList>
    </citation>
    <scope>NUCLEOTIDE SEQUENCE [LARGE SCALE GENOMIC DNA]</scope>
    <source>
        <strain evidence="2">SL10</strain>
    </source>
</reference>
<evidence type="ECO:0000313" key="3">
    <source>
        <dbReference type="Proteomes" id="UP000006591"/>
    </source>
</evidence>
<dbReference type="OMA" id="SERCVRW"/>
<name>A0A0E0I0N4_ORYNI</name>
<evidence type="ECO:0000313" key="2">
    <source>
        <dbReference type="EnsemblPlants" id="ONIVA07G12540.1"/>
    </source>
</evidence>
<accession>A0A0E0I0N4</accession>
<dbReference type="Gramene" id="ONIVA07G12540.1">
    <property type="protein sequence ID" value="ONIVA07G12540.1"/>
    <property type="gene ID" value="ONIVA07G12540"/>
</dbReference>
<dbReference type="AlphaFoldDB" id="A0A0E0I0N4"/>
<reference evidence="2" key="1">
    <citation type="submission" date="2015-04" db="UniProtKB">
        <authorList>
            <consortium name="EnsemblPlants"/>
        </authorList>
    </citation>
    <scope>IDENTIFICATION</scope>
    <source>
        <strain evidence="2">SL10</strain>
    </source>
</reference>
<dbReference type="Proteomes" id="UP000006591">
    <property type="component" value="Chromosome 7"/>
</dbReference>
<protein>
    <submittedName>
        <fullName evidence="2">Uncharacterized protein</fullName>
    </submittedName>
</protein>
<evidence type="ECO:0000256" key="1">
    <source>
        <dbReference type="SAM" id="MobiDB-lite"/>
    </source>
</evidence>
<sequence>MVGGRIGMRGTSGGGDRHGARGAADGNGGRLGVRGSADGGRPDWREKRGRRWRWRRRPRSEEELPVDVAWSSAHEGWPMSGTGAVVPHVVKGVGFALVVRAFFGRSRLCSFVGLAAVGHA</sequence>
<dbReference type="EnsemblPlants" id="ONIVA07G12540.1">
    <property type="protein sequence ID" value="ONIVA07G12540.1"/>
    <property type="gene ID" value="ONIVA07G12540"/>
</dbReference>
<feature type="region of interest" description="Disordered" evidence="1">
    <location>
        <begin position="1"/>
        <end position="52"/>
    </location>
</feature>
<proteinExistence type="predicted"/>
<organism evidence="2">
    <name type="scientific">Oryza nivara</name>
    <name type="common">Indian wild rice</name>
    <name type="synonym">Oryza sativa f. spontanea</name>
    <dbReference type="NCBI Taxonomy" id="4536"/>
    <lineage>
        <taxon>Eukaryota</taxon>
        <taxon>Viridiplantae</taxon>
        <taxon>Streptophyta</taxon>
        <taxon>Embryophyta</taxon>
        <taxon>Tracheophyta</taxon>
        <taxon>Spermatophyta</taxon>
        <taxon>Magnoliopsida</taxon>
        <taxon>Liliopsida</taxon>
        <taxon>Poales</taxon>
        <taxon>Poaceae</taxon>
        <taxon>BOP clade</taxon>
        <taxon>Oryzoideae</taxon>
        <taxon>Oryzeae</taxon>
        <taxon>Oryzinae</taxon>
        <taxon>Oryza</taxon>
    </lineage>
</organism>
<dbReference type="HOGENOM" id="CLU_2053465_0_0_1"/>
<keyword evidence="3" id="KW-1185">Reference proteome</keyword>
<feature type="compositionally biased region" description="Gly residues" evidence="1">
    <location>
        <begin position="1"/>
        <end position="14"/>
    </location>
</feature>